<reference evidence="3 4" key="1">
    <citation type="journal article" date="2019" name="Sci. Data">
        <title>Hybrid genome assembly and annotation of Danionella translucida.</title>
        <authorList>
            <person name="Kadobianskyi M."/>
            <person name="Schulze L."/>
            <person name="Schuelke M."/>
            <person name="Judkewitz B."/>
        </authorList>
    </citation>
    <scope>NUCLEOTIDE SEQUENCE [LARGE SCALE GENOMIC DNA]</scope>
    <source>
        <strain evidence="3 4">Bolton</strain>
    </source>
</reference>
<feature type="region of interest" description="Disordered" evidence="2">
    <location>
        <begin position="1"/>
        <end position="55"/>
    </location>
</feature>
<dbReference type="GO" id="GO:0043005">
    <property type="term" value="C:neuron projection"/>
    <property type="evidence" value="ECO:0007669"/>
    <property type="project" value="TreeGrafter"/>
</dbReference>
<dbReference type="PROSITE" id="PS50297">
    <property type="entry name" value="ANK_REP_REGION"/>
    <property type="match status" value="4"/>
</dbReference>
<dbReference type="GO" id="GO:0005769">
    <property type="term" value="C:early endosome"/>
    <property type="evidence" value="ECO:0007669"/>
    <property type="project" value="TreeGrafter"/>
</dbReference>
<dbReference type="Proteomes" id="UP000316079">
    <property type="component" value="Unassembled WGS sequence"/>
</dbReference>
<dbReference type="SUPFAM" id="SSF48403">
    <property type="entry name" value="Ankyrin repeat"/>
    <property type="match status" value="1"/>
</dbReference>
<feature type="compositionally biased region" description="Basic and acidic residues" evidence="2">
    <location>
        <begin position="459"/>
        <end position="469"/>
    </location>
</feature>
<feature type="repeat" description="ANK" evidence="1">
    <location>
        <begin position="254"/>
        <end position="286"/>
    </location>
</feature>
<dbReference type="GO" id="GO:0045022">
    <property type="term" value="P:early endosome to late endosome transport"/>
    <property type="evidence" value="ECO:0007669"/>
    <property type="project" value="TreeGrafter"/>
</dbReference>
<dbReference type="GO" id="GO:0005886">
    <property type="term" value="C:plasma membrane"/>
    <property type="evidence" value="ECO:0007669"/>
    <property type="project" value="TreeGrafter"/>
</dbReference>
<dbReference type="PROSITE" id="PS50088">
    <property type="entry name" value="ANK_REPEAT"/>
    <property type="match status" value="4"/>
</dbReference>
<dbReference type="EMBL" id="SRMA01026256">
    <property type="protein sequence ID" value="TRY85828.1"/>
    <property type="molecule type" value="Genomic_DNA"/>
</dbReference>
<dbReference type="GO" id="GO:0097422">
    <property type="term" value="C:tubular endosome"/>
    <property type="evidence" value="ECO:0007669"/>
    <property type="project" value="TreeGrafter"/>
</dbReference>
<feature type="region of interest" description="Disordered" evidence="2">
    <location>
        <begin position="397"/>
        <end position="490"/>
    </location>
</feature>
<dbReference type="PRINTS" id="PR01415">
    <property type="entry name" value="ANKYRIN"/>
</dbReference>
<protein>
    <submittedName>
        <fullName evidence="3">Uncharacterized protein</fullName>
    </submittedName>
</protein>
<feature type="repeat" description="ANK" evidence="1">
    <location>
        <begin position="287"/>
        <end position="319"/>
    </location>
</feature>
<organism evidence="3 4">
    <name type="scientific">Danionella cerebrum</name>
    <dbReference type="NCBI Taxonomy" id="2873325"/>
    <lineage>
        <taxon>Eukaryota</taxon>
        <taxon>Metazoa</taxon>
        <taxon>Chordata</taxon>
        <taxon>Craniata</taxon>
        <taxon>Vertebrata</taxon>
        <taxon>Euteleostomi</taxon>
        <taxon>Actinopterygii</taxon>
        <taxon>Neopterygii</taxon>
        <taxon>Teleostei</taxon>
        <taxon>Ostariophysi</taxon>
        <taxon>Cypriniformes</taxon>
        <taxon>Danionidae</taxon>
        <taxon>Danioninae</taxon>
        <taxon>Danionella</taxon>
    </lineage>
</organism>
<feature type="compositionally biased region" description="Low complexity" evidence="2">
    <location>
        <begin position="18"/>
        <end position="46"/>
    </location>
</feature>
<comment type="caution">
    <text evidence="3">The sequence shown here is derived from an EMBL/GenBank/DDBJ whole genome shotgun (WGS) entry which is preliminary data.</text>
</comment>
<dbReference type="InterPro" id="IPR036770">
    <property type="entry name" value="Ankyrin_rpt-contain_sf"/>
</dbReference>
<gene>
    <name evidence="3" type="ORF">DNTS_011868</name>
</gene>
<keyword evidence="1" id="KW-0040">ANK repeat</keyword>
<dbReference type="InterPro" id="IPR002110">
    <property type="entry name" value="Ankyrin_rpt"/>
</dbReference>
<dbReference type="OrthoDB" id="8804320at2759"/>
<name>A0A553Q7B5_9TELE</name>
<accession>A0A553Q7B5</accession>
<dbReference type="SMART" id="SM00248">
    <property type="entry name" value="ANK"/>
    <property type="match status" value="4"/>
</dbReference>
<dbReference type="Pfam" id="PF12796">
    <property type="entry name" value="Ank_2"/>
    <property type="match status" value="1"/>
</dbReference>
<dbReference type="Gene3D" id="1.25.40.20">
    <property type="entry name" value="Ankyrin repeat-containing domain"/>
    <property type="match status" value="1"/>
</dbReference>
<dbReference type="PANTHER" id="PTHR24170:SF2">
    <property type="entry name" value="ANKYRIN REPEAT DOMAIN-CONTAINING PROTEIN 27"/>
    <property type="match status" value="1"/>
</dbReference>
<evidence type="ECO:0000313" key="3">
    <source>
        <dbReference type="EMBL" id="TRY85828.1"/>
    </source>
</evidence>
<proteinExistence type="predicted"/>
<dbReference type="GO" id="GO:0000149">
    <property type="term" value="F:SNARE binding"/>
    <property type="evidence" value="ECO:0007669"/>
    <property type="project" value="TreeGrafter"/>
</dbReference>
<dbReference type="PANTHER" id="PTHR24170">
    <property type="entry name" value="ANKYRIN REPEAT DOMAIN-CONTAINING PROTEIN 27"/>
    <property type="match status" value="1"/>
</dbReference>
<dbReference type="GO" id="GO:0005770">
    <property type="term" value="C:late endosome"/>
    <property type="evidence" value="ECO:0007669"/>
    <property type="project" value="TreeGrafter"/>
</dbReference>
<evidence type="ECO:0000256" key="2">
    <source>
        <dbReference type="SAM" id="MobiDB-lite"/>
    </source>
</evidence>
<feature type="repeat" description="ANK" evidence="1">
    <location>
        <begin position="221"/>
        <end position="253"/>
    </location>
</feature>
<evidence type="ECO:0000256" key="1">
    <source>
        <dbReference type="PROSITE-ProRule" id="PRU00023"/>
    </source>
</evidence>
<keyword evidence="4" id="KW-1185">Reference proteome</keyword>
<dbReference type="GO" id="GO:0030133">
    <property type="term" value="C:transport vesicle"/>
    <property type="evidence" value="ECO:0007669"/>
    <property type="project" value="TreeGrafter"/>
</dbReference>
<dbReference type="GO" id="GO:0048812">
    <property type="term" value="P:neuron projection morphogenesis"/>
    <property type="evidence" value="ECO:0007669"/>
    <property type="project" value="TreeGrafter"/>
</dbReference>
<feature type="repeat" description="ANK" evidence="1">
    <location>
        <begin position="320"/>
        <end position="352"/>
    </location>
</feature>
<dbReference type="AlphaFoldDB" id="A0A553Q7B5"/>
<dbReference type="Pfam" id="PF00023">
    <property type="entry name" value="Ank"/>
    <property type="match status" value="2"/>
</dbReference>
<sequence length="490" mass="52575">MVDSSEEPHPVSLTPPQSAGASPHASDSSSRRSSVSSASSLRVEAAPPDPSQHRERGRCLDLSVLCLQVEKLLRAVADGDMEMVRYLLDWLDEEPEEEESGLPEQTDLCHPLCQCARCEPTQKISWSPRRRLRMLALCLCVFRDQLVSTATPSDASAVSVCLEISWSPRRRPRMLALCLCVFRDQLVSTATPSDASAVSVCVQRSAGLHGDALGVNSSSADGFTALHVAALHGSTALVSLFIRRGANVNAGNKQSATPLHLACQNCHAQVVCALLESNAKLNKKDQHGNTPLIHACLKGSLEIASQLLESGALVNLANHQGNTALHEAVRGSHLTLVELLLRRGASVQIRNRRQRTALDCAQDTAGKVSPSLLDPSEKVWNTFSCVFCSTELRDPAAPAESQLRISRRPSAQTRGHHGEGGTPGEPRRNRPGAPAQSADVSRGRVNLSREKPSAPAAGAEERARGDSRPRSSSRSSCVAVKSDFFEETGG</sequence>
<dbReference type="InterPro" id="IPR051248">
    <property type="entry name" value="UPF0507/Ank_repeat_27"/>
</dbReference>
<dbReference type="GO" id="GO:0005085">
    <property type="term" value="F:guanyl-nucleotide exchange factor activity"/>
    <property type="evidence" value="ECO:0007669"/>
    <property type="project" value="TreeGrafter"/>
</dbReference>
<evidence type="ECO:0000313" key="4">
    <source>
        <dbReference type="Proteomes" id="UP000316079"/>
    </source>
</evidence>